<feature type="active site" description="Proton acceptor" evidence="18">
    <location>
        <position position="194"/>
    </location>
</feature>
<dbReference type="CDD" id="cd00541">
    <property type="entry name" value="OMPLA"/>
    <property type="match status" value="1"/>
</dbReference>
<evidence type="ECO:0000256" key="6">
    <source>
        <dbReference type="ARBA" id="ARBA00013278"/>
    </source>
</evidence>
<feature type="binding site" description="in dimeric form" evidence="19">
    <location>
        <position position="239"/>
    </location>
    <ligand>
        <name>Ca(2+)</name>
        <dbReference type="ChEBI" id="CHEBI:29108"/>
        <label>1</label>
    </ligand>
</feature>
<feature type="chain" id="PRO_5038163671" description="Phospholipase A1" evidence="20">
    <location>
        <begin position="18"/>
        <end position="326"/>
    </location>
</feature>
<dbReference type="PANTHER" id="PTHR40457">
    <property type="entry name" value="PHOSPHOLIPASE A1"/>
    <property type="match status" value="1"/>
</dbReference>
<comment type="cofactor">
    <cofactor evidence="20">
        <name>Ca(2+)</name>
        <dbReference type="ChEBI" id="CHEBI:29108"/>
    </cofactor>
    <text evidence="20">Binds 1 Ca(2+) ion per monomer. In the dimeric form the Ca(2+) is bound by different amino acids with binding of each Ca(2+) shared with ligands coming from each monomer. The Ca(2+) ion may have a role in catalysis.</text>
</comment>
<comment type="subunit">
    <text evidence="4 20">Homodimer; dimerization is reversible, and the dimeric form is the active one.</text>
</comment>
<keyword evidence="11 20" id="KW-0732">Signal</keyword>
<feature type="active site" description="Nucleophile" evidence="18">
    <location>
        <position position="196"/>
    </location>
</feature>
<dbReference type="Pfam" id="PF02253">
    <property type="entry name" value="PLA1"/>
    <property type="match status" value="1"/>
</dbReference>
<dbReference type="EC" id="3.1.1.4" evidence="6 20"/>
<dbReference type="RefSeq" id="WP_199466879.1">
    <property type="nucleotide sequence ID" value="NZ_JAEMNX010000002.1"/>
</dbReference>
<dbReference type="SUPFAM" id="SSF56931">
    <property type="entry name" value="Outer membrane phospholipase A (OMPLA)"/>
    <property type="match status" value="1"/>
</dbReference>
<evidence type="ECO:0000313" key="22">
    <source>
        <dbReference type="EMBL" id="MBJ7536705.1"/>
    </source>
</evidence>
<keyword evidence="23" id="KW-1185">Reference proteome</keyword>
<comment type="function">
    <text evidence="20">Hydrolysis of phosphatidylcholine with phospholipase A2 (EC 3.1.1.4) and phospholipase A1 (EC 3.1.1.32) activities.</text>
</comment>
<evidence type="ECO:0000256" key="14">
    <source>
        <dbReference type="ARBA" id="ARBA00022963"/>
    </source>
</evidence>
<dbReference type="EMBL" id="JAEMNX010000002">
    <property type="protein sequence ID" value="MBJ7536705.1"/>
    <property type="molecule type" value="Genomic_DNA"/>
</dbReference>
<dbReference type="PRINTS" id="PR01486">
    <property type="entry name" value="PHPHLIPASEA1"/>
</dbReference>
<evidence type="ECO:0000256" key="8">
    <source>
        <dbReference type="ARBA" id="ARBA00022452"/>
    </source>
</evidence>
<evidence type="ECO:0000256" key="20">
    <source>
        <dbReference type="RuleBase" id="RU366027"/>
    </source>
</evidence>
<accession>A0A934JSR9</accession>
<evidence type="ECO:0000256" key="5">
    <source>
        <dbReference type="ARBA" id="ARBA00013179"/>
    </source>
</evidence>
<dbReference type="InterPro" id="IPR003187">
    <property type="entry name" value="PLipase_A1"/>
</dbReference>
<feature type="region of interest" description="Disordered" evidence="21">
    <location>
        <begin position="25"/>
        <end position="54"/>
    </location>
</feature>
<feature type="signal peptide" evidence="20">
    <location>
        <begin position="1"/>
        <end position="17"/>
    </location>
</feature>
<name>A0A934JSR9_9GAMM</name>
<keyword evidence="16" id="KW-0472">Membrane</keyword>
<keyword evidence="15 20" id="KW-0443">Lipid metabolism</keyword>
<dbReference type="GO" id="GO:0005509">
    <property type="term" value="F:calcium ion binding"/>
    <property type="evidence" value="ECO:0007669"/>
    <property type="project" value="TreeGrafter"/>
</dbReference>
<keyword evidence="13 19" id="KW-0106">Calcium</keyword>
<evidence type="ECO:0000256" key="18">
    <source>
        <dbReference type="PIRSR" id="PIRSR603187-1"/>
    </source>
</evidence>
<evidence type="ECO:0000256" key="4">
    <source>
        <dbReference type="ARBA" id="ARBA00011702"/>
    </source>
</evidence>
<gene>
    <name evidence="22" type="ORF">I8J31_03330</name>
</gene>
<comment type="subcellular location">
    <subcellularLocation>
        <location evidence="20">Cell outer membrane</location>
        <topology evidence="20">Multi-pass membrane protein</topology>
    </subcellularLocation>
    <text evidence="20">One of the very few enzymes located there.</text>
</comment>
<keyword evidence="17 20" id="KW-0998">Cell outer membrane</keyword>
<keyword evidence="9" id="KW-0812">Transmembrane</keyword>
<evidence type="ECO:0000256" key="15">
    <source>
        <dbReference type="ARBA" id="ARBA00023098"/>
    </source>
</evidence>
<dbReference type="AlphaFoldDB" id="A0A934JSR9"/>
<comment type="catalytic activity">
    <reaction evidence="2 20">
        <text>a 1,2-diacyl-sn-glycero-3-phosphocholine + H2O = a 1-acyl-sn-glycero-3-phosphocholine + a fatty acid + H(+)</text>
        <dbReference type="Rhea" id="RHEA:15801"/>
        <dbReference type="ChEBI" id="CHEBI:15377"/>
        <dbReference type="ChEBI" id="CHEBI:15378"/>
        <dbReference type="ChEBI" id="CHEBI:28868"/>
        <dbReference type="ChEBI" id="CHEBI:57643"/>
        <dbReference type="ChEBI" id="CHEBI:58168"/>
        <dbReference type="EC" id="3.1.1.4"/>
    </reaction>
</comment>
<dbReference type="GO" id="GO:0016042">
    <property type="term" value="P:lipid catabolic process"/>
    <property type="evidence" value="ECO:0007669"/>
    <property type="project" value="UniProtKB-KW"/>
</dbReference>
<proteinExistence type="inferred from homology"/>
<keyword evidence="14 20" id="KW-0442">Lipid degradation</keyword>
<evidence type="ECO:0000256" key="2">
    <source>
        <dbReference type="ARBA" id="ARBA00001604"/>
    </source>
</evidence>
<dbReference type="PANTHER" id="PTHR40457:SF1">
    <property type="entry name" value="PHOSPHOLIPASE A1"/>
    <property type="match status" value="1"/>
</dbReference>
<keyword evidence="12 20" id="KW-0378">Hydrolase</keyword>
<evidence type="ECO:0000256" key="9">
    <source>
        <dbReference type="ARBA" id="ARBA00022692"/>
    </source>
</evidence>
<evidence type="ECO:0000256" key="12">
    <source>
        <dbReference type="ARBA" id="ARBA00022801"/>
    </source>
</evidence>
<evidence type="ECO:0000256" key="3">
    <source>
        <dbReference type="ARBA" id="ARBA00010525"/>
    </source>
</evidence>
<dbReference type="GO" id="GO:0009279">
    <property type="term" value="C:cell outer membrane"/>
    <property type="evidence" value="ECO:0007669"/>
    <property type="project" value="UniProtKB-SubCell"/>
</dbReference>
<dbReference type="Proteomes" id="UP000628710">
    <property type="component" value="Unassembled WGS sequence"/>
</dbReference>
<organism evidence="22 23">
    <name type="scientific">Marinomonas transparens</name>
    <dbReference type="NCBI Taxonomy" id="2795388"/>
    <lineage>
        <taxon>Bacteria</taxon>
        <taxon>Pseudomonadati</taxon>
        <taxon>Pseudomonadota</taxon>
        <taxon>Gammaproteobacteria</taxon>
        <taxon>Oceanospirillales</taxon>
        <taxon>Oceanospirillaceae</taxon>
        <taxon>Marinomonas</taxon>
    </lineage>
</organism>
<dbReference type="GO" id="GO:0004623">
    <property type="term" value="F:phospholipase A2 activity"/>
    <property type="evidence" value="ECO:0007669"/>
    <property type="project" value="UniProtKB-EC"/>
</dbReference>
<evidence type="ECO:0000256" key="7">
    <source>
        <dbReference type="ARBA" id="ARBA00021726"/>
    </source>
</evidence>
<evidence type="ECO:0000256" key="17">
    <source>
        <dbReference type="ARBA" id="ARBA00023237"/>
    </source>
</evidence>
<evidence type="ECO:0000256" key="21">
    <source>
        <dbReference type="SAM" id="MobiDB-lite"/>
    </source>
</evidence>
<evidence type="ECO:0000256" key="19">
    <source>
        <dbReference type="PIRSR" id="PIRSR603187-2"/>
    </source>
</evidence>
<comment type="catalytic activity">
    <reaction evidence="1 20">
        <text>a 1,2-diacyl-sn-glycero-3-phosphocholine + H2O = a 2-acyl-sn-glycero-3-phosphocholine + a fatty acid + H(+)</text>
        <dbReference type="Rhea" id="RHEA:18689"/>
        <dbReference type="ChEBI" id="CHEBI:15377"/>
        <dbReference type="ChEBI" id="CHEBI:15378"/>
        <dbReference type="ChEBI" id="CHEBI:28868"/>
        <dbReference type="ChEBI" id="CHEBI:57643"/>
        <dbReference type="ChEBI" id="CHEBI:57875"/>
        <dbReference type="EC" id="3.1.1.32"/>
    </reaction>
</comment>
<evidence type="ECO:0000256" key="16">
    <source>
        <dbReference type="ARBA" id="ARBA00023136"/>
    </source>
</evidence>
<reference evidence="22" key="1">
    <citation type="submission" date="2020-12" db="EMBL/GenBank/DDBJ databases">
        <title>Marinomonas arctica sp. nov., a psychrotolerant bacterium isolated from the Arctic.</title>
        <authorList>
            <person name="Zhang Y."/>
        </authorList>
    </citation>
    <scope>NUCLEOTIDE SEQUENCE</scope>
    <source>
        <strain evidence="22">C1424</strain>
    </source>
</reference>
<evidence type="ECO:0000313" key="23">
    <source>
        <dbReference type="Proteomes" id="UP000628710"/>
    </source>
</evidence>
<sequence>MKVIAWCVMFLPSLLWAQGEAVSAPHQSSSAAANSTSETEETYRPEEPQAPESIEKRARDAKGLFAQRAIREAATVDNPFVLTPHKPTYFLPISYSNSMEDETFLGDKADTESLDNLEFTFQVSLKFPLAYGIVGRNTSLWVGYTQRSYWQAYNSNISSPFRDTNYEPEVFISTKPKWDLFGVKPEYVIYGFVHQSNGQSGELSRSWNRVYADILFEKGNTAFSIKPWYRLPESKEIDDNPNIERYYGYGEFSMIHIIGDYSIDAMIRNNLRLSGNKGSLQLGFNFPLWGRSRGYVQYFNGYGQSLLDYDHHTQSVGLGIMLTNWL</sequence>
<evidence type="ECO:0000256" key="13">
    <source>
        <dbReference type="ARBA" id="ARBA00022837"/>
    </source>
</evidence>
<comment type="similarity">
    <text evidence="3 20">Belongs to the phospholipase A1 family.</text>
</comment>
<dbReference type="GO" id="GO:0008970">
    <property type="term" value="F:phospholipase A1 activity"/>
    <property type="evidence" value="ECO:0007669"/>
    <property type="project" value="UniProtKB-EC"/>
</dbReference>
<keyword evidence="8" id="KW-1134">Transmembrane beta strand</keyword>
<feature type="binding site" description="in dimeric form" evidence="19">
    <location>
        <position position="158"/>
    </location>
    <ligand>
        <name>Ca(2+)</name>
        <dbReference type="ChEBI" id="CHEBI:29108"/>
        <label>1</label>
    </ligand>
</feature>
<dbReference type="InterPro" id="IPR036541">
    <property type="entry name" value="PLipase_A1_sf"/>
</dbReference>
<comment type="caution">
    <text evidence="22">The sequence shown here is derived from an EMBL/GenBank/DDBJ whole genome shotgun (WGS) entry which is preliminary data.</text>
</comment>
<feature type="compositionally biased region" description="Low complexity" evidence="21">
    <location>
        <begin position="28"/>
        <end position="37"/>
    </location>
</feature>
<dbReference type="Gene3D" id="2.40.230.10">
    <property type="entry name" value="Phospholipase A1"/>
    <property type="match status" value="1"/>
</dbReference>
<evidence type="ECO:0000256" key="1">
    <source>
        <dbReference type="ARBA" id="ARBA00000111"/>
    </source>
</evidence>
<evidence type="ECO:0000256" key="10">
    <source>
        <dbReference type="ARBA" id="ARBA00022723"/>
    </source>
</evidence>
<feature type="compositionally biased region" description="Basic and acidic residues" evidence="21">
    <location>
        <begin position="41"/>
        <end position="54"/>
    </location>
</feature>
<protein>
    <recommendedName>
        <fullName evidence="7 20">Phospholipase A1</fullName>
        <ecNumber evidence="5 20">3.1.1.32</ecNumber>
        <ecNumber evidence="6 20">3.1.1.4</ecNumber>
    </recommendedName>
    <alternativeName>
        <fullName evidence="20">Phosphatidylcholine 1-acylhydrolase</fullName>
    </alternativeName>
</protein>
<feature type="binding site" description="in monomeric form" evidence="19">
    <location>
        <position position="204"/>
    </location>
    <ligand>
        <name>Ca(2+)</name>
        <dbReference type="ChEBI" id="CHEBI:29108"/>
        <label>3</label>
    </ligand>
</feature>
<keyword evidence="10 19" id="KW-0479">Metal-binding</keyword>
<dbReference type="EC" id="3.1.1.32" evidence="5 20"/>
<evidence type="ECO:0000256" key="11">
    <source>
        <dbReference type="ARBA" id="ARBA00022729"/>
    </source>
</evidence>